<accession>A0A7N0V724</accession>
<proteinExistence type="inferred from homology"/>
<dbReference type="Proteomes" id="UP000594263">
    <property type="component" value="Unplaced"/>
</dbReference>
<feature type="compositionally biased region" description="Low complexity" evidence="2">
    <location>
        <begin position="52"/>
        <end position="63"/>
    </location>
</feature>
<evidence type="ECO:0008006" key="5">
    <source>
        <dbReference type="Google" id="ProtNLM"/>
    </source>
</evidence>
<dbReference type="GO" id="GO:0009793">
    <property type="term" value="P:embryo development ending in seed dormancy"/>
    <property type="evidence" value="ECO:0007669"/>
    <property type="project" value="InterPro"/>
</dbReference>
<dbReference type="PANTHER" id="PTHR33493">
    <property type="entry name" value="LATE EMBRYOGENESIS ABUNDANT PROTEIN 6-RELATED"/>
    <property type="match status" value="1"/>
</dbReference>
<evidence type="ECO:0000313" key="3">
    <source>
        <dbReference type="EnsemblPlants" id="Kaladp0172s0003.1.v1.1.CDS.1"/>
    </source>
</evidence>
<dbReference type="PANTHER" id="PTHR33493:SF6">
    <property type="entry name" value="LATE EMBRYOGENESIS ABUNDANT PROTEIN 6"/>
    <property type="match status" value="1"/>
</dbReference>
<dbReference type="Gramene" id="Kaladp0172s0003.1.v1.1">
    <property type="protein sequence ID" value="Kaladp0172s0003.1.v1.1.CDS.1"/>
    <property type="gene ID" value="Kaladp0172s0003.v1.1"/>
</dbReference>
<dbReference type="EnsemblPlants" id="Kaladp0172s0003.1.v1.1">
    <property type="protein sequence ID" value="Kaladp0172s0003.1.v1.1.CDS.1"/>
    <property type="gene ID" value="Kaladp0172s0003.v1.1"/>
</dbReference>
<dbReference type="InterPro" id="IPR005513">
    <property type="entry name" value="LEA_1"/>
</dbReference>
<dbReference type="Pfam" id="PF03760">
    <property type="entry name" value="LEA_1"/>
    <property type="match status" value="1"/>
</dbReference>
<evidence type="ECO:0000256" key="2">
    <source>
        <dbReference type="SAM" id="MobiDB-lite"/>
    </source>
</evidence>
<dbReference type="AlphaFoldDB" id="A0A7N0V724"/>
<sequence>MATARTEEERAMAREHGKAKEAEAKMELHDDKARHAGHKQDSKLAHHLNPLHTHGTTTTTTGGVSEYPAGGHPPGYIP</sequence>
<feature type="compositionally biased region" description="Basic and acidic residues" evidence="2">
    <location>
        <begin position="1"/>
        <end position="44"/>
    </location>
</feature>
<evidence type="ECO:0000313" key="4">
    <source>
        <dbReference type="Proteomes" id="UP000594263"/>
    </source>
</evidence>
<feature type="region of interest" description="Disordered" evidence="2">
    <location>
        <begin position="1"/>
        <end position="78"/>
    </location>
</feature>
<name>A0A7N0V724_KALFE</name>
<keyword evidence="4" id="KW-1185">Reference proteome</keyword>
<reference evidence="3" key="1">
    <citation type="submission" date="2021-01" db="UniProtKB">
        <authorList>
            <consortium name="EnsemblPlants"/>
        </authorList>
    </citation>
    <scope>IDENTIFICATION</scope>
</reference>
<protein>
    <recommendedName>
        <fullName evidence="5">Late embryogenesis abundant protein</fullName>
    </recommendedName>
</protein>
<organism evidence="3 4">
    <name type="scientific">Kalanchoe fedtschenkoi</name>
    <name type="common">Lavender scallops</name>
    <name type="synonym">South American air plant</name>
    <dbReference type="NCBI Taxonomy" id="63787"/>
    <lineage>
        <taxon>Eukaryota</taxon>
        <taxon>Viridiplantae</taxon>
        <taxon>Streptophyta</taxon>
        <taxon>Embryophyta</taxon>
        <taxon>Tracheophyta</taxon>
        <taxon>Spermatophyta</taxon>
        <taxon>Magnoliopsida</taxon>
        <taxon>eudicotyledons</taxon>
        <taxon>Gunneridae</taxon>
        <taxon>Pentapetalae</taxon>
        <taxon>Saxifragales</taxon>
        <taxon>Crassulaceae</taxon>
        <taxon>Kalanchoe</taxon>
    </lineage>
</organism>
<evidence type="ECO:0000256" key="1">
    <source>
        <dbReference type="ARBA" id="ARBA00010975"/>
    </source>
</evidence>
<comment type="similarity">
    <text evidence="1">Belongs to the LEA type 1 family.</text>
</comment>